<sequence length="339" mass="38163">MDVDAEPTTPNHVEGLWFEDGNLVIQAGSSQFRVYRGILAARSPVFQDMLSIPQPADAELVDGCPLVRLPDSENEVTVFLKAIFLPQFFRPFPIKTEFDIIAGCLRLSHKYGVDYLRRRALVHLSSGYRTSLTEADNTYHESNPTRPAVEIDSWPAPASHSYKIHVIQLAREVEAPWILPLAFYQLSGSCNLLGRDIYHGTVYNGVHTALSVADQEAFLKGHNLQILSASMDILAFLTDPLTIDVCVSIGDCNMERQNIMPSVREDLRHYPSDPLWATWIAEDWEKLDGVCPPCLAILKETHQAARRAFWDQLPEMYGLPPWEELEAIKTAAIGDDWFA</sequence>
<gene>
    <name evidence="2" type="ORF">DFH07DRAFT_1061510</name>
</gene>
<accession>A0AAD7IYS0</accession>
<dbReference type="CDD" id="cd18186">
    <property type="entry name" value="BTB_POZ_ZBTB_KLHL-like"/>
    <property type="match status" value="1"/>
</dbReference>
<feature type="domain" description="BTB" evidence="1">
    <location>
        <begin position="19"/>
        <end position="51"/>
    </location>
</feature>
<proteinExistence type="predicted"/>
<organism evidence="2 3">
    <name type="scientific">Mycena maculata</name>
    <dbReference type="NCBI Taxonomy" id="230809"/>
    <lineage>
        <taxon>Eukaryota</taxon>
        <taxon>Fungi</taxon>
        <taxon>Dikarya</taxon>
        <taxon>Basidiomycota</taxon>
        <taxon>Agaricomycotina</taxon>
        <taxon>Agaricomycetes</taxon>
        <taxon>Agaricomycetidae</taxon>
        <taxon>Agaricales</taxon>
        <taxon>Marasmiineae</taxon>
        <taxon>Mycenaceae</taxon>
        <taxon>Mycena</taxon>
    </lineage>
</organism>
<keyword evidence="3" id="KW-1185">Reference proteome</keyword>
<dbReference type="Proteomes" id="UP001215280">
    <property type="component" value="Unassembled WGS sequence"/>
</dbReference>
<comment type="caution">
    <text evidence="2">The sequence shown here is derived from an EMBL/GenBank/DDBJ whole genome shotgun (WGS) entry which is preliminary data.</text>
</comment>
<dbReference type="PROSITE" id="PS50097">
    <property type="entry name" value="BTB"/>
    <property type="match status" value="1"/>
</dbReference>
<dbReference type="AlphaFoldDB" id="A0AAD7IYS0"/>
<evidence type="ECO:0000313" key="2">
    <source>
        <dbReference type="EMBL" id="KAJ7753411.1"/>
    </source>
</evidence>
<dbReference type="InterPro" id="IPR011333">
    <property type="entry name" value="SKP1/BTB/POZ_sf"/>
</dbReference>
<name>A0AAD7IYS0_9AGAR</name>
<reference evidence="2" key="1">
    <citation type="submission" date="2023-03" db="EMBL/GenBank/DDBJ databases">
        <title>Massive genome expansion in bonnet fungi (Mycena s.s.) driven by repeated elements and novel gene families across ecological guilds.</title>
        <authorList>
            <consortium name="Lawrence Berkeley National Laboratory"/>
            <person name="Harder C.B."/>
            <person name="Miyauchi S."/>
            <person name="Viragh M."/>
            <person name="Kuo A."/>
            <person name="Thoen E."/>
            <person name="Andreopoulos B."/>
            <person name="Lu D."/>
            <person name="Skrede I."/>
            <person name="Drula E."/>
            <person name="Henrissat B."/>
            <person name="Morin E."/>
            <person name="Kohler A."/>
            <person name="Barry K."/>
            <person name="LaButti K."/>
            <person name="Morin E."/>
            <person name="Salamov A."/>
            <person name="Lipzen A."/>
            <person name="Mereny Z."/>
            <person name="Hegedus B."/>
            <person name="Baldrian P."/>
            <person name="Stursova M."/>
            <person name="Weitz H."/>
            <person name="Taylor A."/>
            <person name="Grigoriev I.V."/>
            <person name="Nagy L.G."/>
            <person name="Martin F."/>
            <person name="Kauserud H."/>
        </authorList>
    </citation>
    <scope>NUCLEOTIDE SEQUENCE</scope>
    <source>
        <strain evidence="2">CBHHK188m</strain>
    </source>
</reference>
<dbReference type="Gene3D" id="3.30.710.10">
    <property type="entry name" value="Potassium Channel Kv1.1, Chain A"/>
    <property type="match status" value="1"/>
</dbReference>
<dbReference type="SUPFAM" id="SSF54695">
    <property type="entry name" value="POZ domain"/>
    <property type="match status" value="1"/>
</dbReference>
<evidence type="ECO:0000313" key="3">
    <source>
        <dbReference type="Proteomes" id="UP001215280"/>
    </source>
</evidence>
<evidence type="ECO:0000259" key="1">
    <source>
        <dbReference type="PROSITE" id="PS50097"/>
    </source>
</evidence>
<protein>
    <recommendedName>
        <fullName evidence="1">BTB domain-containing protein</fullName>
    </recommendedName>
</protein>
<dbReference type="InterPro" id="IPR000210">
    <property type="entry name" value="BTB/POZ_dom"/>
</dbReference>
<dbReference type="EMBL" id="JARJLG010000071">
    <property type="protein sequence ID" value="KAJ7753411.1"/>
    <property type="molecule type" value="Genomic_DNA"/>
</dbReference>